<gene>
    <name evidence="9" type="ORF">K6K41_17895</name>
</gene>
<evidence type="ECO:0000259" key="8">
    <source>
        <dbReference type="Pfam" id="PF22290"/>
    </source>
</evidence>
<dbReference type="GO" id="GO:0046872">
    <property type="term" value="F:metal ion binding"/>
    <property type="evidence" value="ECO:0007669"/>
    <property type="project" value="UniProtKB-KW"/>
</dbReference>
<dbReference type="AlphaFoldDB" id="A0A9E6RD23"/>
<evidence type="ECO:0000256" key="4">
    <source>
        <dbReference type="ARBA" id="ARBA00023002"/>
    </source>
</evidence>
<dbReference type="InterPro" id="IPR054582">
    <property type="entry name" value="DmmA-like_N"/>
</dbReference>
<dbReference type="InterPro" id="IPR048037">
    <property type="entry name" value="DmmA-like_C"/>
</dbReference>
<evidence type="ECO:0000256" key="6">
    <source>
        <dbReference type="ARBA" id="ARBA00023014"/>
    </source>
</evidence>
<dbReference type="Pfam" id="PF22290">
    <property type="entry name" value="DmmA-like_N"/>
    <property type="match status" value="1"/>
</dbReference>
<keyword evidence="4" id="KW-0560">Oxidoreductase</keyword>
<name>A0A9E6RD23_9HYPH</name>
<evidence type="ECO:0000256" key="3">
    <source>
        <dbReference type="ARBA" id="ARBA00022723"/>
    </source>
</evidence>
<reference evidence="9" key="1">
    <citation type="submission" date="2021-08" db="EMBL/GenBank/DDBJ databases">
        <authorList>
            <person name="Zhang H."/>
            <person name="Xu M."/>
            <person name="Yu Z."/>
            <person name="Yang L."/>
            <person name="Cai Y."/>
        </authorList>
    </citation>
    <scope>NUCLEOTIDE SEQUENCE</scope>
    <source>
        <strain evidence="9">CHL1</strain>
    </source>
</reference>
<evidence type="ECO:0000259" key="7">
    <source>
        <dbReference type="Pfam" id="PF22289"/>
    </source>
</evidence>
<keyword evidence="5" id="KW-0408">Iron</keyword>
<proteinExistence type="predicted"/>
<evidence type="ECO:0000313" key="9">
    <source>
        <dbReference type="EMBL" id="QZN98805.1"/>
    </source>
</evidence>
<keyword evidence="3" id="KW-0479">Metal-binding</keyword>
<evidence type="ECO:0000313" key="10">
    <source>
        <dbReference type="Proteomes" id="UP000825701"/>
    </source>
</evidence>
<dbReference type="Pfam" id="PF22289">
    <property type="entry name" value="DmmA-like_C"/>
    <property type="match status" value="1"/>
</dbReference>
<evidence type="ECO:0000256" key="2">
    <source>
        <dbReference type="ARBA" id="ARBA00022714"/>
    </source>
</evidence>
<dbReference type="RefSeq" id="WP_261401783.1">
    <property type="nucleotide sequence ID" value="NZ_CP081869.1"/>
</dbReference>
<sequence>MSAIKSRPIYPGLKLDERARRHLVAAEGEGALAVIGTFKGEPAALAATTLIYTPGGSAGQGHEDALAGLGVGTLHVAPTQETAMVRLNSFLANAVMGTRLYAAGVEGFLGKVIASGLEHGVDHQSIYTEHRGSLARRVQCVHCKGVTEDVTATPFVCSHCGLNLFVRDHYSRRLAAFQGVVVDCEEPGALPAKEELYL</sequence>
<keyword evidence="2" id="KW-0001">2Fe-2S</keyword>
<feature type="domain" description="Dimethylamine monooxygenase subunit DmmA-like N-terminal" evidence="8">
    <location>
        <begin position="3"/>
        <end position="126"/>
    </location>
</feature>
<keyword evidence="6" id="KW-0411">Iron-sulfur</keyword>
<accession>A0A9E6RD23</accession>
<organism evidence="9 10">
    <name type="scientific">Chenggangzhangella methanolivorans</name>
    <dbReference type="NCBI Taxonomy" id="1437009"/>
    <lineage>
        <taxon>Bacteria</taxon>
        <taxon>Pseudomonadati</taxon>
        <taxon>Pseudomonadota</taxon>
        <taxon>Alphaproteobacteria</taxon>
        <taxon>Hyphomicrobiales</taxon>
        <taxon>Methylopilaceae</taxon>
        <taxon>Chenggangzhangella</taxon>
    </lineage>
</organism>
<dbReference type="Proteomes" id="UP000825701">
    <property type="component" value="Chromosome"/>
</dbReference>
<evidence type="ECO:0000256" key="5">
    <source>
        <dbReference type="ARBA" id="ARBA00023004"/>
    </source>
</evidence>
<keyword evidence="1" id="KW-0285">Flavoprotein</keyword>
<protein>
    <submittedName>
        <fullName evidence="9">Uncharacterized protein</fullName>
    </submittedName>
</protein>
<dbReference type="EMBL" id="CP081869">
    <property type="protein sequence ID" value="QZN98805.1"/>
    <property type="molecule type" value="Genomic_DNA"/>
</dbReference>
<evidence type="ECO:0000256" key="1">
    <source>
        <dbReference type="ARBA" id="ARBA00022630"/>
    </source>
</evidence>
<feature type="domain" description="Dimethylamine monooxygenase subunit DmmA-like C-terminal" evidence="7">
    <location>
        <begin position="137"/>
        <end position="180"/>
    </location>
</feature>
<dbReference type="GO" id="GO:0016491">
    <property type="term" value="F:oxidoreductase activity"/>
    <property type="evidence" value="ECO:0007669"/>
    <property type="project" value="UniProtKB-KW"/>
</dbReference>
<dbReference type="KEGG" id="cmet:K6K41_17895"/>
<dbReference type="GO" id="GO:0051537">
    <property type="term" value="F:2 iron, 2 sulfur cluster binding"/>
    <property type="evidence" value="ECO:0007669"/>
    <property type="project" value="UniProtKB-KW"/>
</dbReference>
<keyword evidence="10" id="KW-1185">Reference proteome</keyword>
<dbReference type="NCBIfam" id="NF041259">
    <property type="entry name" value="mono_DmmA_fam"/>
    <property type="match status" value="1"/>
</dbReference>